<evidence type="ECO:0000256" key="1">
    <source>
        <dbReference type="SAM" id="MobiDB-lite"/>
    </source>
</evidence>
<name>A0A9I9EL02_CUCME</name>
<organism evidence="2">
    <name type="scientific">Cucumis melo</name>
    <name type="common">Muskmelon</name>
    <dbReference type="NCBI Taxonomy" id="3656"/>
    <lineage>
        <taxon>Eukaryota</taxon>
        <taxon>Viridiplantae</taxon>
        <taxon>Streptophyta</taxon>
        <taxon>Embryophyta</taxon>
        <taxon>Tracheophyta</taxon>
        <taxon>Spermatophyta</taxon>
        <taxon>Magnoliopsida</taxon>
        <taxon>eudicotyledons</taxon>
        <taxon>Gunneridae</taxon>
        <taxon>Pentapetalae</taxon>
        <taxon>rosids</taxon>
        <taxon>fabids</taxon>
        <taxon>Cucurbitales</taxon>
        <taxon>Cucurbitaceae</taxon>
        <taxon>Benincaseae</taxon>
        <taxon>Cucumis</taxon>
    </lineage>
</organism>
<evidence type="ECO:0000313" key="2">
    <source>
        <dbReference type="EnsemblPlants" id="MELO3C034863.2.1"/>
    </source>
</evidence>
<feature type="region of interest" description="Disordered" evidence="1">
    <location>
        <begin position="1"/>
        <end position="22"/>
    </location>
</feature>
<accession>A0A9I9EL02</accession>
<dbReference type="EnsemblPlants" id="MELO3C034863.2.1">
    <property type="protein sequence ID" value="MELO3C034863.2.1"/>
    <property type="gene ID" value="MELO3C034863.2"/>
</dbReference>
<proteinExistence type="predicted"/>
<dbReference type="Gramene" id="MELO3C034863.2.1">
    <property type="protein sequence ID" value="MELO3C034863.2.1"/>
    <property type="gene ID" value="MELO3C034863.2"/>
</dbReference>
<reference evidence="2" key="1">
    <citation type="submission" date="2023-03" db="UniProtKB">
        <authorList>
            <consortium name="EnsemblPlants"/>
        </authorList>
    </citation>
    <scope>IDENTIFICATION</scope>
</reference>
<sequence length="32" mass="3627">MDGYLSNEDDDDGDGSNKEMDDYPICTTFHLI</sequence>
<protein>
    <submittedName>
        <fullName evidence="2">Uncharacterized protein</fullName>
    </submittedName>
</protein>
<dbReference type="AlphaFoldDB" id="A0A9I9EL02"/>